<evidence type="ECO:0000256" key="2">
    <source>
        <dbReference type="SAM" id="SignalP"/>
    </source>
</evidence>
<gene>
    <name evidence="3" type="ORF">CCHL1392_LOCUS887</name>
</gene>
<dbReference type="InterPro" id="IPR053283">
    <property type="entry name" value="TUNICAMYCIN_INDUCED_1"/>
</dbReference>
<evidence type="ECO:0000313" key="3">
    <source>
        <dbReference type="EMBL" id="CAD9652212.1"/>
    </source>
</evidence>
<feature type="chain" id="PRO_5031379389" evidence="2">
    <location>
        <begin position="28"/>
        <end position="473"/>
    </location>
</feature>
<name>A0A7S2QU91_9CHLO</name>
<accession>A0A7S2QU91</accession>
<dbReference type="PANTHER" id="PTHR34454">
    <property type="entry name" value="TUNICAMYCIN INDUCED PROTEIN"/>
    <property type="match status" value="1"/>
</dbReference>
<reference evidence="3" key="1">
    <citation type="submission" date="2021-01" db="EMBL/GenBank/DDBJ databases">
        <authorList>
            <person name="Corre E."/>
            <person name="Pelletier E."/>
            <person name="Niang G."/>
            <person name="Scheremetjew M."/>
            <person name="Finn R."/>
            <person name="Kale V."/>
            <person name="Holt S."/>
            <person name="Cochrane G."/>
            <person name="Meng A."/>
            <person name="Brown T."/>
            <person name="Cohen L."/>
        </authorList>
    </citation>
    <scope>NUCLEOTIDE SEQUENCE</scope>
    <source>
        <strain evidence="3">SAG 11-48b</strain>
    </source>
</reference>
<dbReference type="AlphaFoldDB" id="A0A7S2QU91"/>
<sequence length="473" mass="50997">MIASRSRVYTFAALACACLALARIGHSAPLDVFNSLNSVWKDVADSAAKATLKAIKSHTQGGVRQLETVPLESLQVFIGRRHHLAIEVDGQNYEVTLGSEQDLPQKQAALPSGSKAQGGQHSPPQPGDSLVPTHSWQQQEHRLALPEVTLTGPVELVLSEPQVVSLYTPHAADVGVVSRIAVAAGATVRVVNMKAITLRRPVNLPRLPGQYLAEVYAQAKLGEPEAGFHYAPGILYMSKLLREAALNSSSGLPLLSFEVEAAQPGMLTVMSAGELADDVAPRLKVKKGRDGLVELSARPGQITEPRFNLHALTHVWAWPLPHLEMSSWVPYESLLRSLLASHPFDIGKVVSSGVGLKLTKSSIRGVRMMAFEMHVRSRVHTELPEGAPFPSEETPLEVWEAVVQIEETPAGLVDGKPGPGSIKYVPLNVRRKRVYGNTLSISDKSVLDVMLGNSSVPLGFESYDLGIARNAAP</sequence>
<keyword evidence="2" id="KW-0732">Signal</keyword>
<dbReference type="EMBL" id="HBHD01001617">
    <property type="protein sequence ID" value="CAD9652212.1"/>
    <property type="molecule type" value="Transcribed_RNA"/>
</dbReference>
<feature type="signal peptide" evidence="2">
    <location>
        <begin position="1"/>
        <end position="27"/>
    </location>
</feature>
<protein>
    <submittedName>
        <fullName evidence="3">Uncharacterized protein</fullName>
    </submittedName>
</protein>
<proteinExistence type="predicted"/>
<organism evidence="3">
    <name type="scientific">Chlamydomonas chlamydogama</name>
    <dbReference type="NCBI Taxonomy" id="225041"/>
    <lineage>
        <taxon>Eukaryota</taxon>
        <taxon>Viridiplantae</taxon>
        <taxon>Chlorophyta</taxon>
        <taxon>core chlorophytes</taxon>
        <taxon>Chlorophyceae</taxon>
        <taxon>CS clade</taxon>
        <taxon>Chlamydomonadales</taxon>
        <taxon>Chlamydomonadaceae</taxon>
        <taxon>Chlamydomonas</taxon>
    </lineage>
</organism>
<dbReference type="PANTHER" id="PTHR34454:SF2">
    <property type="entry name" value="PROTEIN TUNICAMYCIN INDUCED 1"/>
    <property type="match status" value="1"/>
</dbReference>
<dbReference type="PROSITE" id="PS51257">
    <property type="entry name" value="PROKAR_LIPOPROTEIN"/>
    <property type="match status" value="1"/>
</dbReference>
<feature type="region of interest" description="Disordered" evidence="1">
    <location>
        <begin position="108"/>
        <end position="138"/>
    </location>
</feature>
<evidence type="ECO:0000256" key="1">
    <source>
        <dbReference type="SAM" id="MobiDB-lite"/>
    </source>
</evidence>